<dbReference type="PANTHER" id="PTHR18895">
    <property type="entry name" value="HEMK METHYLTRANSFERASE"/>
    <property type="match status" value="1"/>
</dbReference>
<dbReference type="PROSITE" id="PS00092">
    <property type="entry name" value="N6_MTASE"/>
    <property type="match status" value="1"/>
</dbReference>
<dbReference type="Pfam" id="PF17827">
    <property type="entry name" value="PrmC_N"/>
    <property type="match status" value="1"/>
</dbReference>
<dbReference type="PANTHER" id="PTHR18895:SF74">
    <property type="entry name" value="MTRF1L RELEASE FACTOR GLUTAMINE METHYLTRANSFERASE"/>
    <property type="match status" value="1"/>
</dbReference>
<evidence type="ECO:0000256" key="4">
    <source>
        <dbReference type="ARBA" id="ARBA00048391"/>
    </source>
</evidence>
<accession>A0A1U9YNK5</accession>
<dbReference type="GeneID" id="64216922"/>
<dbReference type="EC" id="2.1.1.297" evidence="5"/>
<dbReference type="Gene3D" id="1.10.8.10">
    <property type="entry name" value="DNA helicase RuvA subunit, C-terminal domain"/>
    <property type="match status" value="1"/>
</dbReference>
<organism evidence="6 7">
    <name type="scientific">Paenibacillus larvae subsp. pulvifaciens</name>
    <dbReference type="NCBI Taxonomy" id="1477"/>
    <lineage>
        <taxon>Bacteria</taxon>
        <taxon>Bacillati</taxon>
        <taxon>Bacillota</taxon>
        <taxon>Bacilli</taxon>
        <taxon>Bacillales</taxon>
        <taxon>Paenibacillaceae</taxon>
        <taxon>Paenibacillus</taxon>
    </lineage>
</organism>
<dbReference type="NCBIfam" id="TIGR03534">
    <property type="entry name" value="RF_mod_PrmC"/>
    <property type="match status" value="1"/>
</dbReference>
<dbReference type="EMBL" id="CP020557">
    <property type="protein sequence ID" value="ARF68408.1"/>
    <property type="molecule type" value="Genomic_DNA"/>
</dbReference>
<dbReference type="Gene3D" id="3.40.50.150">
    <property type="entry name" value="Vaccinia Virus protein VP39"/>
    <property type="match status" value="1"/>
</dbReference>
<evidence type="ECO:0000313" key="6">
    <source>
        <dbReference type="EMBL" id="ARF68408.1"/>
    </source>
</evidence>
<dbReference type="Pfam" id="PF05175">
    <property type="entry name" value="MTS"/>
    <property type="match status" value="1"/>
</dbReference>
<feature type="binding site" evidence="5">
    <location>
        <begin position="197"/>
        <end position="200"/>
    </location>
    <ligand>
        <name>substrate</name>
    </ligand>
</feature>
<proteinExistence type="inferred from homology"/>
<gene>
    <name evidence="5" type="primary">prmC</name>
    <name evidence="6" type="ORF">B7C51_12220</name>
</gene>
<name>A0A1U9YNK5_9BACL</name>
<dbReference type="GO" id="GO:0032259">
    <property type="term" value="P:methylation"/>
    <property type="evidence" value="ECO:0007669"/>
    <property type="project" value="UniProtKB-KW"/>
</dbReference>
<dbReference type="HAMAP" id="MF_02126">
    <property type="entry name" value="RF_methyltr_PrmC"/>
    <property type="match status" value="1"/>
</dbReference>
<comment type="caution">
    <text evidence="5">Lacks conserved residue(s) required for the propagation of feature annotation.</text>
</comment>
<dbReference type="InterPro" id="IPR007848">
    <property type="entry name" value="Small_mtfrase_dom"/>
</dbReference>
<dbReference type="InterPro" id="IPR019874">
    <property type="entry name" value="RF_methyltr_PrmC"/>
</dbReference>
<dbReference type="AlphaFoldDB" id="A0A1U9YNK5"/>
<feature type="binding site" evidence="5">
    <location>
        <begin position="128"/>
        <end position="132"/>
    </location>
    <ligand>
        <name>S-adenosyl-L-methionine</name>
        <dbReference type="ChEBI" id="CHEBI:59789"/>
    </ligand>
</feature>
<feature type="binding site" evidence="5">
    <location>
        <position position="151"/>
    </location>
    <ligand>
        <name>S-adenosyl-L-methionine</name>
        <dbReference type="ChEBI" id="CHEBI:59789"/>
    </ligand>
</feature>
<dbReference type="CDD" id="cd02440">
    <property type="entry name" value="AdoMet_MTases"/>
    <property type="match status" value="1"/>
</dbReference>
<evidence type="ECO:0000313" key="7">
    <source>
        <dbReference type="Proteomes" id="UP000192727"/>
    </source>
</evidence>
<dbReference type="NCBIfam" id="TIGR00536">
    <property type="entry name" value="hemK_fam"/>
    <property type="match status" value="1"/>
</dbReference>
<dbReference type="GO" id="GO:0003676">
    <property type="term" value="F:nucleic acid binding"/>
    <property type="evidence" value="ECO:0007669"/>
    <property type="project" value="InterPro"/>
</dbReference>
<evidence type="ECO:0000256" key="5">
    <source>
        <dbReference type="HAMAP-Rule" id="MF_02126"/>
    </source>
</evidence>
<dbReference type="SUPFAM" id="SSF53335">
    <property type="entry name" value="S-adenosyl-L-methionine-dependent methyltransferases"/>
    <property type="match status" value="1"/>
</dbReference>
<dbReference type="InterPro" id="IPR050320">
    <property type="entry name" value="N5-glutamine_MTase"/>
</dbReference>
<dbReference type="RefSeq" id="WP_077996405.1">
    <property type="nucleotide sequence ID" value="NZ_CP019794.1"/>
</dbReference>
<dbReference type="GO" id="GO:0102559">
    <property type="term" value="F:peptide chain release factor N(5)-glutamine methyltransferase activity"/>
    <property type="evidence" value="ECO:0007669"/>
    <property type="project" value="UniProtKB-EC"/>
</dbReference>
<dbReference type="InterPro" id="IPR040758">
    <property type="entry name" value="PrmC_N"/>
</dbReference>
<dbReference type="InterPro" id="IPR002052">
    <property type="entry name" value="DNA_methylase_N6_adenine_CS"/>
</dbReference>
<comment type="similarity">
    <text evidence="5">Belongs to the protein N5-glutamine methyltransferase family. PrmC subfamily.</text>
</comment>
<evidence type="ECO:0000256" key="3">
    <source>
        <dbReference type="ARBA" id="ARBA00022691"/>
    </source>
</evidence>
<sequence>MPHAEKTIREAFLKASSFLKERGVKDAVICTELLLQHLFGWERSTLLLRWGEVFPASYENQWEELVNRKAGGEPVQYILGEQDFYGLPFEVNKAVLIPRPETELLVERIIYEGKRLFPQGSPLLGDIGTGSGAIPVTLAHACPEWRVYSSDLSPLALEVARRNAVRNGVGDRVTLLQGDLLLPYVERGLPIDILVSNPPYIPTGDLPALQPEVRQFEPHTALFGGPDGLDLYRRMMDQLGSLPKQPALVGLEVGIGQADDVANLLRGAGDWSSVEYVKDLAGIDRHVIALSAI</sequence>
<protein>
    <recommendedName>
        <fullName evidence="5">Release factor glutamine methyltransferase</fullName>
        <shortName evidence="5">RF MTase</shortName>
        <ecNumber evidence="5">2.1.1.297</ecNumber>
    </recommendedName>
    <alternativeName>
        <fullName evidence="5">N5-glutamine methyltransferase PrmC</fullName>
    </alternativeName>
    <alternativeName>
        <fullName evidence="5">Protein-(glutamine-N5) MTase PrmC</fullName>
    </alternativeName>
    <alternativeName>
        <fullName evidence="5">Protein-glutamine N-methyltransferase PrmC</fullName>
    </alternativeName>
</protein>
<comment type="catalytic activity">
    <reaction evidence="4 5">
        <text>L-glutaminyl-[peptide chain release factor] + S-adenosyl-L-methionine = N(5)-methyl-L-glutaminyl-[peptide chain release factor] + S-adenosyl-L-homocysteine + H(+)</text>
        <dbReference type="Rhea" id="RHEA:42896"/>
        <dbReference type="Rhea" id="RHEA-COMP:10271"/>
        <dbReference type="Rhea" id="RHEA-COMP:10272"/>
        <dbReference type="ChEBI" id="CHEBI:15378"/>
        <dbReference type="ChEBI" id="CHEBI:30011"/>
        <dbReference type="ChEBI" id="CHEBI:57856"/>
        <dbReference type="ChEBI" id="CHEBI:59789"/>
        <dbReference type="ChEBI" id="CHEBI:61891"/>
        <dbReference type="EC" id="2.1.1.297"/>
    </reaction>
</comment>
<keyword evidence="1 5" id="KW-0489">Methyltransferase</keyword>
<evidence type="ECO:0000256" key="2">
    <source>
        <dbReference type="ARBA" id="ARBA00022679"/>
    </source>
</evidence>
<dbReference type="Proteomes" id="UP000192727">
    <property type="component" value="Chromosome"/>
</dbReference>
<keyword evidence="2 5" id="KW-0808">Transferase</keyword>
<evidence type="ECO:0000256" key="1">
    <source>
        <dbReference type="ARBA" id="ARBA00022603"/>
    </source>
</evidence>
<dbReference type="InterPro" id="IPR004556">
    <property type="entry name" value="HemK-like"/>
</dbReference>
<dbReference type="InterPro" id="IPR029063">
    <property type="entry name" value="SAM-dependent_MTases_sf"/>
</dbReference>
<comment type="function">
    <text evidence="5">Methylates the class 1 translation termination release factors RF1/PrfA and RF2/PrfB on the glutamine residue of the universally conserved GGQ motif.</text>
</comment>
<reference evidence="6 7" key="1">
    <citation type="submission" date="2017-03" db="EMBL/GenBank/DDBJ databases">
        <title>Paenibacillus larvae genome sequencing.</title>
        <authorList>
            <person name="Dingman D.W."/>
        </authorList>
    </citation>
    <scope>NUCLEOTIDE SEQUENCE [LARGE SCALE GENOMIC DNA]</scope>
    <source>
        <strain evidence="6 7">SAG 10367</strain>
    </source>
</reference>
<keyword evidence="3 5" id="KW-0949">S-adenosyl-L-methionine</keyword>
<feature type="binding site" evidence="5">
    <location>
        <position position="197"/>
    </location>
    <ligand>
        <name>S-adenosyl-L-methionine</name>
        <dbReference type="ChEBI" id="CHEBI:59789"/>
    </ligand>
</feature>